<organism evidence="2 3">
    <name type="scientific">Acetobacterium fimetarium</name>
    <dbReference type="NCBI Taxonomy" id="52691"/>
    <lineage>
        <taxon>Bacteria</taxon>
        <taxon>Bacillati</taxon>
        <taxon>Bacillota</taxon>
        <taxon>Clostridia</taxon>
        <taxon>Eubacteriales</taxon>
        <taxon>Eubacteriaceae</taxon>
        <taxon>Acetobacterium</taxon>
    </lineage>
</organism>
<keyword evidence="1" id="KW-1133">Transmembrane helix</keyword>
<name>A0ABR6WV15_9FIRM</name>
<feature type="transmembrane region" description="Helical" evidence="1">
    <location>
        <begin position="12"/>
        <end position="38"/>
    </location>
</feature>
<comment type="caution">
    <text evidence="2">The sequence shown here is derived from an EMBL/GenBank/DDBJ whole genome shotgun (WGS) entry which is preliminary data.</text>
</comment>
<dbReference type="Pfam" id="PF07963">
    <property type="entry name" value="N_methyl"/>
    <property type="match status" value="1"/>
</dbReference>
<dbReference type="EMBL" id="WJBC01000010">
    <property type="protein sequence ID" value="MBC3804447.1"/>
    <property type="molecule type" value="Genomic_DNA"/>
</dbReference>
<evidence type="ECO:0000256" key="1">
    <source>
        <dbReference type="SAM" id="Phobius"/>
    </source>
</evidence>
<dbReference type="Proteomes" id="UP000603234">
    <property type="component" value="Unassembled WGS sequence"/>
</dbReference>
<dbReference type="InterPro" id="IPR012902">
    <property type="entry name" value="N_methyl_site"/>
</dbReference>
<dbReference type="PROSITE" id="PS00409">
    <property type="entry name" value="PROKAR_NTER_METHYL"/>
    <property type="match status" value="1"/>
</dbReference>
<sequence length="225" mass="24363">MKKLIDTRSTKGFTLIELLVALLITGILLATISSVFLMSQKIYMRGVAISNKEGTITNTETNLQEVLPVAILVVLADKPKEDTEKSYSIGFKPDGTCEEVIMSLVVNAKGEPVLDSQNRKQFSKSVNTIPRISEIKVAAVQQMQTNADGTTTAIDAYTLSYELVPADKTMSILKGGVVMNNIKQSNNNAPNVTNAAGKNLVNRVPLNDNGGTVKQYLVLTLDDSE</sequence>
<keyword evidence="3" id="KW-1185">Reference proteome</keyword>
<protein>
    <submittedName>
        <fullName evidence="2">Prepilin-type N-terminal cleavage/methylation domain-containing protein</fullName>
    </submittedName>
</protein>
<gene>
    <name evidence="2" type="ORF">GH808_08380</name>
</gene>
<dbReference type="NCBIfam" id="TIGR02532">
    <property type="entry name" value="IV_pilin_GFxxxE"/>
    <property type="match status" value="1"/>
</dbReference>
<reference evidence="2 3" key="1">
    <citation type="journal article" date="2020" name="mSystems">
        <title>Defining Genomic and Predicted Metabolic Features of the Acetobacterium Genus.</title>
        <authorList>
            <person name="Ross D.E."/>
            <person name="Marshall C.W."/>
            <person name="Gulliver D."/>
            <person name="May H.D."/>
            <person name="Norman R.S."/>
        </authorList>
    </citation>
    <scope>NUCLEOTIDE SEQUENCE [LARGE SCALE GENOMIC DNA]</scope>
    <source>
        <strain evidence="2 3">DSM 8238</strain>
    </source>
</reference>
<keyword evidence="1" id="KW-0812">Transmembrane</keyword>
<accession>A0ABR6WV15</accession>
<evidence type="ECO:0000313" key="3">
    <source>
        <dbReference type="Proteomes" id="UP000603234"/>
    </source>
</evidence>
<evidence type="ECO:0000313" key="2">
    <source>
        <dbReference type="EMBL" id="MBC3804447.1"/>
    </source>
</evidence>
<proteinExistence type="predicted"/>
<dbReference type="RefSeq" id="WP_186842333.1">
    <property type="nucleotide sequence ID" value="NZ_WJBC01000010.1"/>
</dbReference>
<keyword evidence="1" id="KW-0472">Membrane</keyword>